<dbReference type="AlphaFoldDB" id="A0A0E9SAW0"/>
<reference evidence="1" key="1">
    <citation type="submission" date="2014-11" db="EMBL/GenBank/DDBJ databases">
        <authorList>
            <person name="Amaro Gonzalez C."/>
        </authorList>
    </citation>
    <scope>NUCLEOTIDE SEQUENCE</scope>
</reference>
<proteinExistence type="predicted"/>
<dbReference type="EMBL" id="GBXM01070767">
    <property type="protein sequence ID" value="JAH37810.1"/>
    <property type="molecule type" value="Transcribed_RNA"/>
</dbReference>
<organism evidence="1">
    <name type="scientific">Anguilla anguilla</name>
    <name type="common">European freshwater eel</name>
    <name type="synonym">Muraena anguilla</name>
    <dbReference type="NCBI Taxonomy" id="7936"/>
    <lineage>
        <taxon>Eukaryota</taxon>
        <taxon>Metazoa</taxon>
        <taxon>Chordata</taxon>
        <taxon>Craniata</taxon>
        <taxon>Vertebrata</taxon>
        <taxon>Euteleostomi</taxon>
        <taxon>Actinopterygii</taxon>
        <taxon>Neopterygii</taxon>
        <taxon>Teleostei</taxon>
        <taxon>Anguilliformes</taxon>
        <taxon>Anguillidae</taxon>
        <taxon>Anguilla</taxon>
    </lineage>
</organism>
<reference evidence="1" key="2">
    <citation type="journal article" date="2015" name="Fish Shellfish Immunol.">
        <title>Early steps in the European eel (Anguilla anguilla)-Vibrio vulnificus interaction in the gills: Role of the RtxA13 toxin.</title>
        <authorList>
            <person name="Callol A."/>
            <person name="Pajuelo D."/>
            <person name="Ebbesson L."/>
            <person name="Teles M."/>
            <person name="MacKenzie S."/>
            <person name="Amaro C."/>
        </authorList>
    </citation>
    <scope>NUCLEOTIDE SEQUENCE</scope>
</reference>
<name>A0A0E9SAW0_ANGAN</name>
<accession>A0A0E9SAW0</accession>
<sequence length="30" mass="3567">MNVRIPLQEFFFSPFLINQVCSLKKKVKVL</sequence>
<protein>
    <submittedName>
        <fullName evidence="1">Uncharacterized protein</fullName>
    </submittedName>
</protein>
<evidence type="ECO:0000313" key="1">
    <source>
        <dbReference type="EMBL" id="JAH37810.1"/>
    </source>
</evidence>